<accession>A0AAN9YCG8</accession>
<protein>
    <recommendedName>
        <fullName evidence="4">Ubiquitin-like domain-containing protein</fullName>
    </recommendedName>
</protein>
<dbReference type="AlphaFoldDB" id="A0AAN9YCG8"/>
<feature type="compositionally biased region" description="Basic and acidic residues" evidence="1">
    <location>
        <begin position="554"/>
        <end position="576"/>
    </location>
</feature>
<keyword evidence="3" id="KW-1185">Reference proteome</keyword>
<sequence length="576" mass="63811">MSAHIYVTFGGRTVMMAKPATYQDLKREIRNHFPMLGSVSSMVILWKGNDHMTGNWIEVVDSAYSVIPNGAELLVNVAEPITKRYIFPLPDGRNSNVGPLNKAPLGGGSPMRDNHTGQQVSINKPKTSKYNYPGSESSFKLERSVGAACASGWAIASERFRRSAKLVPNLEDCKEAVGLEVGESNCYPDEDGKNADKLSGHVQHQHYDSCSRACTHECDCELCLQERDGATLPNTDSAPRYAAGQNGEATAHNTPDPYENSPRGWADMPNPHTVTPHRNSAWGVDDYRKKENTGSGSSHDDYTLGRRDDSPDWPYPWRSRAGGGGWSGAHEEEEYADRQYARTAIPWNSDHVQRAWDTVPASNRVQASNQTALDMANHCDARNAYLLQGTNQTALAMADHYPVQHPSTRPNPARVSTGSPIAKPRRPRRPRLPHWTTRDQERDKRANAVDQQAQNQDIENGMHHPALLAHSSRRSGGPAHHTPMSVYARRLHGGDAGSDDDHSAEDPDHHDVDDDHWYASPQAAFKRYSPRGGSNRSGGGAMYGTKGITNTSRQMEHYGWRLDKQGPDGPHRPEKW</sequence>
<dbReference type="Proteomes" id="UP001320245">
    <property type="component" value="Unassembled WGS sequence"/>
</dbReference>
<dbReference type="EMBL" id="JAJSPL020000038">
    <property type="protein sequence ID" value="KAK7735558.1"/>
    <property type="molecule type" value="Genomic_DNA"/>
</dbReference>
<feature type="compositionally biased region" description="Basic residues" evidence="1">
    <location>
        <begin position="423"/>
        <end position="432"/>
    </location>
</feature>
<evidence type="ECO:0000256" key="1">
    <source>
        <dbReference type="SAM" id="MobiDB-lite"/>
    </source>
</evidence>
<feature type="compositionally biased region" description="Polar residues" evidence="1">
    <location>
        <begin position="116"/>
        <end position="129"/>
    </location>
</feature>
<feature type="compositionally biased region" description="Polar residues" evidence="1">
    <location>
        <begin position="405"/>
        <end position="419"/>
    </location>
</feature>
<evidence type="ECO:0008006" key="4">
    <source>
        <dbReference type="Google" id="ProtNLM"/>
    </source>
</evidence>
<organism evidence="2 3">
    <name type="scientific">Cytospora paraplurivora</name>
    <dbReference type="NCBI Taxonomy" id="2898453"/>
    <lineage>
        <taxon>Eukaryota</taxon>
        <taxon>Fungi</taxon>
        <taxon>Dikarya</taxon>
        <taxon>Ascomycota</taxon>
        <taxon>Pezizomycotina</taxon>
        <taxon>Sordariomycetes</taxon>
        <taxon>Sordariomycetidae</taxon>
        <taxon>Diaporthales</taxon>
        <taxon>Cytosporaceae</taxon>
        <taxon>Cytospora</taxon>
    </lineage>
</organism>
<feature type="compositionally biased region" description="Low complexity" evidence="1">
    <location>
        <begin position="448"/>
        <end position="457"/>
    </location>
</feature>
<feature type="region of interest" description="Disordered" evidence="1">
    <location>
        <begin position="97"/>
        <end position="129"/>
    </location>
</feature>
<feature type="compositionally biased region" description="Basic and acidic residues" evidence="1">
    <location>
        <begin position="285"/>
        <end position="310"/>
    </location>
</feature>
<evidence type="ECO:0000313" key="2">
    <source>
        <dbReference type="EMBL" id="KAK7735558.1"/>
    </source>
</evidence>
<feature type="compositionally biased region" description="Basic and acidic residues" evidence="1">
    <location>
        <begin position="436"/>
        <end position="447"/>
    </location>
</feature>
<feature type="region of interest" description="Disordered" evidence="1">
    <location>
        <begin position="232"/>
        <end position="316"/>
    </location>
</feature>
<name>A0AAN9YCG8_9PEZI</name>
<reference evidence="2 3" key="1">
    <citation type="journal article" date="2023" name="PLoS ONE">
        <title>Cytospora paraplurivora sp. nov. isolated from orchards with fruit tree decline syndrome in Ontario, Canada.</title>
        <authorList>
            <person name="Ilyukhin E."/>
            <person name="Nguyen H.D.T."/>
            <person name="Castle A.J."/>
            <person name="Ellouze W."/>
        </authorList>
    </citation>
    <scope>NUCLEOTIDE SEQUENCE [LARGE SCALE GENOMIC DNA]</scope>
    <source>
        <strain evidence="2 3">FDS-564</strain>
    </source>
</reference>
<feature type="region of interest" description="Disordered" evidence="1">
    <location>
        <begin position="402"/>
        <end position="460"/>
    </location>
</feature>
<feature type="compositionally biased region" description="Basic and acidic residues" evidence="1">
    <location>
        <begin position="499"/>
        <end position="517"/>
    </location>
</feature>
<comment type="caution">
    <text evidence="2">The sequence shown here is derived from an EMBL/GenBank/DDBJ whole genome shotgun (WGS) entry which is preliminary data.</text>
</comment>
<gene>
    <name evidence="2" type="ORF">SLS53_007471</name>
</gene>
<feature type="region of interest" description="Disordered" evidence="1">
    <location>
        <begin position="490"/>
        <end position="576"/>
    </location>
</feature>
<proteinExistence type="predicted"/>
<evidence type="ECO:0000313" key="3">
    <source>
        <dbReference type="Proteomes" id="UP001320245"/>
    </source>
</evidence>